<organism evidence="2">
    <name type="scientific">hydrocarbon metagenome</name>
    <dbReference type="NCBI Taxonomy" id="938273"/>
    <lineage>
        <taxon>unclassified sequences</taxon>
        <taxon>metagenomes</taxon>
        <taxon>ecological metagenomes</taxon>
    </lineage>
</organism>
<protein>
    <submittedName>
        <fullName evidence="2">Protein containing a metal-binding domain shared with formylmethanofuran dehydrogenase subunit e</fullName>
    </submittedName>
</protein>
<dbReference type="SUPFAM" id="SSF143555">
    <property type="entry name" value="FwdE-like"/>
    <property type="match status" value="2"/>
</dbReference>
<feature type="domain" description="Formylmethanofuran dehydrogenase subunit E" evidence="1">
    <location>
        <begin position="194"/>
        <end position="257"/>
    </location>
</feature>
<proteinExistence type="predicted"/>
<gene>
    <name evidence="2" type="ORF">ASZ90_012386</name>
</gene>
<sequence>MKMKYQTITMVLLLALVPGLAMADNALMEALGGKAAQKAMQDLGFEKGDANVLVLTDAGHAIVDGQTSQAAIKGITNESGNSIGDGNLFRPLRAHWKPLWFYFFDKSTGEAVYLEANSEALSKSLDEFLDLPDDQVFSKISKANVDIEYLQNHTDEGNVTFNDKAFNGNEFGLVAMSNVWARGASYDFLQATAFHDHLCPGVTSGLHIAEFVEEKLPITNSSESYKVIACPQWCKDDLFQMRWDATPGKSGMFVMALTDAEKKAVPNVAGIYIRWNDTAKEGDALVLAYNFSAVDLPKWNGPSWGSMIYWDIALMPYEDNPEVFITVLKEFKVDAATLAQMQNAGMHPLKVAGVM</sequence>
<reference evidence="2" key="1">
    <citation type="journal article" date="2015" name="Proc. Natl. Acad. Sci. U.S.A.">
        <title>Networks of energetic and metabolic interactions define dynamics in microbial communities.</title>
        <authorList>
            <person name="Embree M."/>
            <person name="Liu J.K."/>
            <person name="Al-Bassam M.M."/>
            <person name="Zengler K."/>
        </authorList>
    </citation>
    <scope>NUCLEOTIDE SEQUENCE</scope>
</reference>
<evidence type="ECO:0000313" key="2">
    <source>
        <dbReference type="EMBL" id="KUG17937.1"/>
    </source>
</evidence>
<dbReference type="InterPro" id="IPR003814">
    <property type="entry name" value="FmdEsu_dom"/>
</dbReference>
<dbReference type="Pfam" id="PF02663">
    <property type="entry name" value="FmdE"/>
    <property type="match status" value="1"/>
</dbReference>
<accession>A0A0W8FAU4</accession>
<comment type="caution">
    <text evidence="2">The sequence shown here is derived from an EMBL/GenBank/DDBJ whole genome shotgun (WGS) entry which is preliminary data.</text>
</comment>
<dbReference type="Gene3D" id="3.30.1330.130">
    <property type="match status" value="2"/>
</dbReference>
<name>A0A0W8FAU4_9ZZZZ</name>
<evidence type="ECO:0000259" key="1">
    <source>
        <dbReference type="Pfam" id="PF02663"/>
    </source>
</evidence>
<dbReference type="EMBL" id="LNQE01001413">
    <property type="protein sequence ID" value="KUG17937.1"/>
    <property type="molecule type" value="Genomic_DNA"/>
</dbReference>
<dbReference type="AlphaFoldDB" id="A0A0W8FAU4"/>